<feature type="region of interest" description="Disordered" evidence="1">
    <location>
        <begin position="1"/>
        <end position="21"/>
    </location>
</feature>
<gene>
    <name evidence="3" type="ORF">ACH3VR_21715</name>
</gene>
<dbReference type="SUPFAM" id="SSF75005">
    <property type="entry name" value="Arabinanase/levansucrase/invertase"/>
    <property type="match status" value="1"/>
</dbReference>
<evidence type="ECO:0000256" key="1">
    <source>
        <dbReference type="SAM" id="MobiDB-lite"/>
    </source>
</evidence>
<dbReference type="Pfam" id="PF13810">
    <property type="entry name" value="DUF4185"/>
    <property type="match status" value="1"/>
</dbReference>
<dbReference type="RefSeq" id="WP_397558424.1">
    <property type="nucleotide sequence ID" value="NZ_JBIQWL010000014.1"/>
</dbReference>
<sequence length="382" mass="43022">MDDEEDVAMGGGAGRLEPDKKWRENIVGQERVHPAPPLRQEWEELARQPAHFVKRLTGADLDTARRWRVAGTDLGIPYLLENGSVGFLFGDTFASAWPEEGNDWRSPVMLRSNAQPSAPDGIVFDSAARVLGDGRAPQLMDYMHFPRPFANLDAEITRIPNDAVSFPETGRQVLSYMAVYDWSAPWKTGRAGLAYSDNGNDFHDVPEAAWANDAANLDPFQMWTMQRDGRFVYVYSVRAGRQKGPMMLQRVPWQRILDGEAYEPFGWSEKTRSWRWGQPCTSVLPEEPFGEPSVRLLQDGAWAMTYSLPGRIVSRRAERPEGPWSEPKVQVTGDQEPWLYGGFIHPYSTGSVGDLHLMVSTWLQDPPGTSHTYHVSHYAGTL</sequence>
<evidence type="ECO:0000313" key="4">
    <source>
        <dbReference type="Proteomes" id="UP001610861"/>
    </source>
</evidence>
<evidence type="ECO:0000313" key="3">
    <source>
        <dbReference type="EMBL" id="MFH8252999.1"/>
    </source>
</evidence>
<dbReference type="Proteomes" id="UP001610861">
    <property type="component" value="Unassembled WGS sequence"/>
</dbReference>
<accession>A0ABW7QDM1</accession>
<feature type="domain" description="DUF4185" evidence="2">
    <location>
        <begin position="62"/>
        <end position="376"/>
    </location>
</feature>
<keyword evidence="4" id="KW-1185">Reference proteome</keyword>
<proteinExistence type="predicted"/>
<evidence type="ECO:0000259" key="2">
    <source>
        <dbReference type="Pfam" id="PF13810"/>
    </source>
</evidence>
<organism evidence="3 4">
    <name type="scientific">Microbacterium alkaliflavum</name>
    <dbReference type="NCBI Taxonomy" id="3248839"/>
    <lineage>
        <taxon>Bacteria</taxon>
        <taxon>Bacillati</taxon>
        <taxon>Actinomycetota</taxon>
        <taxon>Actinomycetes</taxon>
        <taxon>Micrococcales</taxon>
        <taxon>Microbacteriaceae</taxon>
        <taxon>Microbacterium</taxon>
    </lineage>
</organism>
<comment type="caution">
    <text evidence="3">The sequence shown here is derived from an EMBL/GenBank/DDBJ whole genome shotgun (WGS) entry which is preliminary data.</text>
</comment>
<protein>
    <submittedName>
        <fullName evidence="3">DUF4185 domain-containing protein</fullName>
    </submittedName>
</protein>
<dbReference type="InterPro" id="IPR023296">
    <property type="entry name" value="Glyco_hydro_beta-prop_sf"/>
</dbReference>
<reference evidence="3 4" key="1">
    <citation type="submission" date="2024-09" db="EMBL/GenBank/DDBJ databases">
        <authorList>
            <person name="Pan X."/>
        </authorList>
    </citation>
    <scope>NUCLEOTIDE SEQUENCE [LARGE SCALE GENOMIC DNA]</scope>
    <source>
        <strain evidence="3 4">B2969</strain>
    </source>
</reference>
<dbReference type="EMBL" id="JBIQWL010000014">
    <property type="protein sequence ID" value="MFH8252999.1"/>
    <property type="molecule type" value="Genomic_DNA"/>
</dbReference>
<name>A0ABW7QDM1_9MICO</name>
<dbReference type="InterPro" id="IPR025442">
    <property type="entry name" value="DUF4185"/>
</dbReference>